<feature type="domain" description="Glycosyl transferase family 1" evidence="1">
    <location>
        <begin position="180"/>
        <end position="316"/>
    </location>
</feature>
<organism evidence="3 4">
    <name type="scientific">Candidatus Berkelbacteria bacterium CG10_big_fil_rev_8_21_14_0_10_41_12</name>
    <dbReference type="NCBI Taxonomy" id="1974513"/>
    <lineage>
        <taxon>Bacteria</taxon>
        <taxon>Candidatus Berkelbacteria</taxon>
    </lineage>
</organism>
<feature type="domain" description="Glycosyltransferase subfamily 4-like N-terminal" evidence="2">
    <location>
        <begin position="19"/>
        <end position="131"/>
    </location>
</feature>
<dbReference type="PANTHER" id="PTHR45947:SF3">
    <property type="entry name" value="SULFOQUINOVOSYL TRANSFERASE SQD2"/>
    <property type="match status" value="1"/>
</dbReference>
<accession>A0A2M6WXB5</accession>
<dbReference type="Proteomes" id="UP000228596">
    <property type="component" value="Unassembled WGS sequence"/>
</dbReference>
<proteinExistence type="predicted"/>
<dbReference type="InterPro" id="IPR050194">
    <property type="entry name" value="Glycosyltransferase_grp1"/>
</dbReference>
<sequence length="351" mass="39598">MKIAVIIPPFTTLPTIGQGGTERIAEGLINELLKRDHEVTLLGAGNCQTKANFVQIFRRTISEQKFDNAFVEASRPLRIETAYITKVMKYLADHDGEFDVVFNHMRGGFLIMPLAQKLKMPIISVFHLPLFEEVIDAVSQFENPNVISISNNQRKPAGDRINFLSTVYNGLDLSEFEYNDKPENYFMFMGAMGEHKRPHLAIEAAKKAGVKLVLVGGKKREPYFSEMIAPRIDDENVKYLGEVESVERIKVFKNAKGFLFPINWEEPFGLVVIESMASGTPVIAFNHGAMSEIIDDGKDGFVVENVDEMAEAIGKIDQINRSLCRKKVEEKFTYGKMVDGYLEAFETIKDK</sequence>
<dbReference type="AlphaFoldDB" id="A0A2M6WXB5"/>
<dbReference type="Pfam" id="PF00534">
    <property type="entry name" value="Glycos_transf_1"/>
    <property type="match status" value="1"/>
</dbReference>
<dbReference type="CDD" id="cd03802">
    <property type="entry name" value="GT4_AviGT4-like"/>
    <property type="match status" value="1"/>
</dbReference>
<evidence type="ECO:0000313" key="3">
    <source>
        <dbReference type="EMBL" id="PIT97442.1"/>
    </source>
</evidence>
<reference evidence="4" key="1">
    <citation type="submission" date="2017-09" db="EMBL/GenBank/DDBJ databases">
        <title>Depth-based differentiation of microbial function through sediment-hosted aquifers and enrichment of novel symbionts in the deep terrestrial subsurface.</title>
        <authorList>
            <person name="Probst A.J."/>
            <person name="Ladd B."/>
            <person name="Jarett J.K."/>
            <person name="Geller-Mcgrath D.E."/>
            <person name="Sieber C.M.K."/>
            <person name="Emerson J.B."/>
            <person name="Anantharaman K."/>
            <person name="Thomas B.C."/>
            <person name="Malmstrom R."/>
            <person name="Stieglmeier M."/>
            <person name="Klingl A."/>
            <person name="Woyke T."/>
            <person name="Ryan C.M."/>
            <person name="Banfield J.F."/>
        </authorList>
    </citation>
    <scope>NUCLEOTIDE SEQUENCE [LARGE SCALE GENOMIC DNA]</scope>
</reference>
<dbReference type="Gene3D" id="3.40.50.2000">
    <property type="entry name" value="Glycogen Phosphorylase B"/>
    <property type="match status" value="2"/>
</dbReference>
<dbReference type="InterPro" id="IPR001296">
    <property type="entry name" value="Glyco_trans_1"/>
</dbReference>
<dbReference type="InterPro" id="IPR028098">
    <property type="entry name" value="Glyco_trans_4-like_N"/>
</dbReference>
<dbReference type="PANTHER" id="PTHR45947">
    <property type="entry name" value="SULFOQUINOVOSYL TRANSFERASE SQD2"/>
    <property type="match status" value="1"/>
</dbReference>
<gene>
    <name evidence="3" type="ORF">COT77_01450</name>
</gene>
<dbReference type="GO" id="GO:0016757">
    <property type="term" value="F:glycosyltransferase activity"/>
    <property type="evidence" value="ECO:0007669"/>
    <property type="project" value="InterPro"/>
</dbReference>
<comment type="caution">
    <text evidence="3">The sequence shown here is derived from an EMBL/GenBank/DDBJ whole genome shotgun (WGS) entry which is preliminary data.</text>
</comment>
<dbReference type="SUPFAM" id="SSF53756">
    <property type="entry name" value="UDP-Glycosyltransferase/glycogen phosphorylase"/>
    <property type="match status" value="1"/>
</dbReference>
<dbReference type="EMBL" id="PEZV01000010">
    <property type="protein sequence ID" value="PIT97442.1"/>
    <property type="molecule type" value="Genomic_DNA"/>
</dbReference>
<evidence type="ECO:0000259" key="2">
    <source>
        <dbReference type="Pfam" id="PF13439"/>
    </source>
</evidence>
<evidence type="ECO:0000259" key="1">
    <source>
        <dbReference type="Pfam" id="PF00534"/>
    </source>
</evidence>
<dbReference type="Pfam" id="PF13439">
    <property type="entry name" value="Glyco_transf_4"/>
    <property type="match status" value="1"/>
</dbReference>
<evidence type="ECO:0000313" key="4">
    <source>
        <dbReference type="Proteomes" id="UP000228596"/>
    </source>
</evidence>
<protein>
    <recommendedName>
        <fullName evidence="5">Glycosyl transferase</fullName>
    </recommendedName>
</protein>
<evidence type="ECO:0008006" key="5">
    <source>
        <dbReference type="Google" id="ProtNLM"/>
    </source>
</evidence>
<name>A0A2M6WXB5_9BACT</name>